<feature type="transmembrane region" description="Helical" evidence="1">
    <location>
        <begin position="44"/>
        <end position="66"/>
    </location>
</feature>
<dbReference type="NCBIfam" id="TIGR02327">
    <property type="entry name" value="int_mem_ywzB"/>
    <property type="match status" value="1"/>
</dbReference>
<dbReference type="AlphaFoldDB" id="A0A4Y8M2Q2"/>
<gene>
    <name evidence="2" type="ORF">E2980_06200</name>
</gene>
<comment type="caution">
    <text evidence="2">The sequence shown here is derived from an EMBL/GenBank/DDBJ whole genome shotgun (WGS) entry which is preliminary data.</text>
</comment>
<reference evidence="2 3" key="1">
    <citation type="submission" date="2019-03" db="EMBL/GenBank/DDBJ databases">
        <title>Cohnella endophytica sp. nov., a novel endophytic bacterium isolated from bark of Sonneratia apetala.</title>
        <authorList>
            <person name="Tuo L."/>
        </authorList>
    </citation>
    <scope>NUCLEOTIDE SEQUENCE [LARGE SCALE GENOMIC DNA]</scope>
    <source>
        <strain evidence="2 3">CCTCC AB 208254</strain>
    </source>
</reference>
<dbReference type="EMBL" id="SOMN01000005">
    <property type="protein sequence ID" value="TFE29091.1"/>
    <property type="molecule type" value="Genomic_DNA"/>
</dbReference>
<accession>A0A4Y8M2Q2</accession>
<keyword evidence="1" id="KW-0472">Membrane</keyword>
<protein>
    <submittedName>
        <fullName evidence="2">DUF1146 domain-containing protein</fullName>
    </submittedName>
</protein>
<keyword evidence="1" id="KW-0812">Transmembrane</keyword>
<keyword evidence="3" id="KW-1185">Reference proteome</keyword>
<dbReference type="OrthoDB" id="1651016at2"/>
<dbReference type="Pfam" id="PF06612">
    <property type="entry name" value="DUF1146"/>
    <property type="match status" value="1"/>
</dbReference>
<keyword evidence="1" id="KW-1133">Transmembrane helix</keyword>
<dbReference type="InterPro" id="IPR009526">
    <property type="entry name" value="DUF1146"/>
</dbReference>
<name>A0A4Y8M2Q2_9BACL</name>
<dbReference type="Proteomes" id="UP000297900">
    <property type="component" value="Unassembled WGS sequence"/>
</dbReference>
<evidence type="ECO:0000313" key="2">
    <source>
        <dbReference type="EMBL" id="TFE29091.1"/>
    </source>
</evidence>
<evidence type="ECO:0000256" key="1">
    <source>
        <dbReference type="SAM" id="Phobius"/>
    </source>
</evidence>
<evidence type="ECO:0000313" key="3">
    <source>
        <dbReference type="Proteomes" id="UP000297900"/>
    </source>
</evidence>
<feature type="transmembrane region" description="Helical" evidence="1">
    <location>
        <begin position="6"/>
        <end position="24"/>
    </location>
</feature>
<sequence>MAGWNGLFSIFVTLGCVVVSWIVIQEINFDRFVRQPRSPQAKVLQLLMAIGLGHLVSRFVLDYWTWVGTLKWLFRSG</sequence>
<proteinExistence type="predicted"/>
<organism evidence="2 3">
    <name type="scientific">Cohnella luojiensis</name>
    <dbReference type="NCBI Taxonomy" id="652876"/>
    <lineage>
        <taxon>Bacteria</taxon>
        <taxon>Bacillati</taxon>
        <taxon>Bacillota</taxon>
        <taxon>Bacilli</taxon>
        <taxon>Bacillales</taxon>
        <taxon>Paenibacillaceae</taxon>
        <taxon>Cohnella</taxon>
    </lineage>
</organism>